<comment type="caution">
    <text evidence="2">The sequence shown here is derived from an EMBL/GenBank/DDBJ whole genome shotgun (WGS) entry which is preliminary data.</text>
</comment>
<keyword evidence="3" id="KW-1185">Reference proteome</keyword>
<dbReference type="Proteomes" id="UP000740926">
    <property type="component" value="Unassembled WGS sequence"/>
</dbReference>
<organism evidence="2 3">
    <name type="scientific">Rhizopus delemar</name>
    <dbReference type="NCBI Taxonomy" id="936053"/>
    <lineage>
        <taxon>Eukaryota</taxon>
        <taxon>Fungi</taxon>
        <taxon>Fungi incertae sedis</taxon>
        <taxon>Mucoromycota</taxon>
        <taxon>Mucoromycotina</taxon>
        <taxon>Mucoromycetes</taxon>
        <taxon>Mucorales</taxon>
        <taxon>Mucorineae</taxon>
        <taxon>Rhizopodaceae</taxon>
        <taxon>Rhizopus</taxon>
    </lineage>
</organism>
<protein>
    <submittedName>
        <fullName evidence="2">Uncharacterized protein</fullName>
    </submittedName>
</protein>
<feature type="compositionally biased region" description="Basic residues" evidence="1">
    <location>
        <begin position="39"/>
        <end position="48"/>
    </location>
</feature>
<dbReference type="EMBL" id="JAANIU010009302">
    <property type="protein sequence ID" value="KAG1533393.1"/>
    <property type="molecule type" value="Genomic_DNA"/>
</dbReference>
<dbReference type="AlphaFoldDB" id="A0A9P7C2Z1"/>
<evidence type="ECO:0000313" key="3">
    <source>
        <dbReference type="Proteomes" id="UP000740926"/>
    </source>
</evidence>
<feature type="compositionally biased region" description="Low complexity" evidence="1">
    <location>
        <begin position="81"/>
        <end position="95"/>
    </location>
</feature>
<accession>A0A9P7C2Z1</accession>
<evidence type="ECO:0000256" key="1">
    <source>
        <dbReference type="SAM" id="MobiDB-lite"/>
    </source>
</evidence>
<evidence type="ECO:0000313" key="2">
    <source>
        <dbReference type="EMBL" id="KAG1533393.1"/>
    </source>
</evidence>
<sequence length="153" mass="16403">MRSREAGPGGQASARAETRATCNWPGGRIPPVFQPVRQARVRRRRRQAGSHGAANSPLRFPATPDWRGAGRFPWRRRQRCATASGPRASPAPTAPRRSRAETSDQLAAAARPAPHPGLAAGRRPRGTKSDSPAGCRQRSPAPPSNRRAQAPGD</sequence>
<reference evidence="2 3" key="1">
    <citation type="journal article" date="2020" name="Microb. Genom.">
        <title>Genetic diversity of clinical and environmental Mucorales isolates obtained from an investigation of mucormycosis cases among solid organ transplant recipients.</title>
        <authorList>
            <person name="Nguyen M.H."/>
            <person name="Kaul D."/>
            <person name="Muto C."/>
            <person name="Cheng S.J."/>
            <person name="Richter R.A."/>
            <person name="Bruno V.M."/>
            <person name="Liu G."/>
            <person name="Beyhan S."/>
            <person name="Sundermann A.J."/>
            <person name="Mounaud S."/>
            <person name="Pasculle A.W."/>
            <person name="Nierman W.C."/>
            <person name="Driscoll E."/>
            <person name="Cumbie R."/>
            <person name="Clancy C.J."/>
            <person name="Dupont C.L."/>
        </authorList>
    </citation>
    <scope>NUCLEOTIDE SEQUENCE [LARGE SCALE GENOMIC DNA]</scope>
    <source>
        <strain evidence="2 3">GL24</strain>
    </source>
</reference>
<gene>
    <name evidence="2" type="ORF">G6F50_015893</name>
</gene>
<feature type="region of interest" description="Disordered" evidence="1">
    <location>
        <begin position="1"/>
        <end position="153"/>
    </location>
</feature>
<proteinExistence type="predicted"/>
<name>A0A9P7C2Z1_9FUNG</name>